<protein>
    <recommendedName>
        <fullName evidence="4">Single cache domain-containing protein</fullName>
    </recommendedName>
</protein>
<dbReference type="Proteomes" id="UP001596108">
    <property type="component" value="Unassembled WGS sequence"/>
</dbReference>
<keyword evidence="1" id="KW-0472">Membrane</keyword>
<dbReference type="RefSeq" id="WP_378109885.1">
    <property type="nucleotide sequence ID" value="NZ_JBHSNC010000005.1"/>
</dbReference>
<dbReference type="EMBL" id="JBHSNC010000005">
    <property type="protein sequence ID" value="MFC5528073.1"/>
    <property type="molecule type" value="Genomic_DNA"/>
</dbReference>
<keyword evidence="1" id="KW-1133">Transmembrane helix</keyword>
<accession>A0ABW0QTC1</accession>
<organism evidence="2 3">
    <name type="scientific">Cohnella yongneupensis</name>
    <dbReference type="NCBI Taxonomy" id="425006"/>
    <lineage>
        <taxon>Bacteria</taxon>
        <taxon>Bacillati</taxon>
        <taxon>Bacillota</taxon>
        <taxon>Bacilli</taxon>
        <taxon>Bacillales</taxon>
        <taxon>Paenibacillaceae</taxon>
        <taxon>Cohnella</taxon>
    </lineage>
</organism>
<feature type="transmembrane region" description="Helical" evidence="1">
    <location>
        <begin position="6"/>
        <end position="28"/>
    </location>
</feature>
<keyword evidence="1" id="KW-0812">Transmembrane</keyword>
<reference evidence="3" key="1">
    <citation type="journal article" date="2019" name="Int. J. Syst. Evol. Microbiol.">
        <title>The Global Catalogue of Microorganisms (GCM) 10K type strain sequencing project: providing services to taxonomists for standard genome sequencing and annotation.</title>
        <authorList>
            <consortium name="The Broad Institute Genomics Platform"/>
            <consortium name="The Broad Institute Genome Sequencing Center for Infectious Disease"/>
            <person name="Wu L."/>
            <person name="Ma J."/>
        </authorList>
    </citation>
    <scope>NUCLEOTIDE SEQUENCE [LARGE SCALE GENOMIC DNA]</scope>
    <source>
        <strain evidence="3">CGMCC 1.18578</strain>
    </source>
</reference>
<evidence type="ECO:0008006" key="4">
    <source>
        <dbReference type="Google" id="ProtNLM"/>
    </source>
</evidence>
<keyword evidence="3" id="KW-1185">Reference proteome</keyword>
<sequence length="94" mass="10791">MRISTWLKIMLVVFGALFAGVFIFLSALNQSFKNESVAEQRQIAFKQLGIELVVASDYLTNEARAFVQFGEKPMRIIIGEKLTRRRRENKLLPS</sequence>
<evidence type="ECO:0000313" key="2">
    <source>
        <dbReference type="EMBL" id="MFC5528073.1"/>
    </source>
</evidence>
<proteinExistence type="predicted"/>
<evidence type="ECO:0000256" key="1">
    <source>
        <dbReference type="SAM" id="Phobius"/>
    </source>
</evidence>
<gene>
    <name evidence="2" type="ORF">ACFPQ4_01180</name>
</gene>
<comment type="caution">
    <text evidence="2">The sequence shown here is derived from an EMBL/GenBank/DDBJ whole genome shotgun (WGS) entry which is preliminary data.</text>
</comment>
<name>A0ABW0QTC1_9BACL</name>
<evidence type="ECO:0000313" key="3">
    <source>
        <dbReference type="Proteomes" id="UP001596108"/>
    </source>
</evidence>